<dbReference type="EMBL" id="CAUYUJ010018971">
    <property type="protein sequence ID" value="CAK0887686.1"/>
    <property type="molecule type" value="Genomic_DNA"/>
</dbReference>
<dbReference type="Pfam" id="PF13639">
    <property type="entry name" value="zf-RING_2"/>
    <property type="match status" value="1"/>
</dbReference>
<feature type="domain" description="RING-type" evidence="6">
    <location>
        <begin position="250"/>
        <end position="291"/>
    </location>
</feature>
<comment type="caution">
    <text evidence="7">The sequence shown here is derived from an EMBL/GenBank/DDBJ whole genome shotgun (WGS) entry which is preliminary data.</text>
</comment>
<feature type="region of interest" description="Disordered" evidence="5">
    <location>
        <begin position="1"/>
        <end position="50"/>
    </location>
</feature>
<evidence type="ECO:0000256" key="2">
    <source>
        <dbReference type="ARBA" id="ARBA00022771"/>
    </source>
</evidence>
<evidence type="ECO:0000256" key="3">
    <source>
        <dbReference type="ARBA" id="ARBA00022833"/>
    </source>
</evidence>
<evidence type="ECO:0000313" key="7">
    <source>
        <dbReference type="EMBL" id="CAK0887686.1"/>
    </source>
</evidence>
<evidence type="ECO:0000259" key="6">
    <source>
        <dbReference type="PROSITE" id="PS50089"/>
    </source>
</evidence>
<keyword evidence="8" id="KW-1185">Reference proteome</keyword>
<evidence type="ECO:0000256" key="1">
    <source>
        <dbReference type="ARBA" id="ARBA00022723"/>
    </source>
</evidence>
<dbReference type="Gene3D" id="3.30.40.10">
    <property type="entry name" value="Zinc/RING finger domain, C3HC4 (zinc finger)"/>
    <property type="match status" value="1"/>
</dbReference>
<reference evidence="7" key="1">
    <citation type="submission" date="2023-10" db="EMBL/GenBank/DDBJ databases">
        <authorList>
            <person name="Chen Y."/>
            <person name="Shah S."/>
            <person name="Dougan E. K."/>
            <person name="Thang M."/>
            <person name="Chan C."/>
        </authorList>
    </citation>
    <scope>NUCLEOTIDE SEQUENCE [LARGE SCALE GENOMIC DNA]</scope>
</reference>
<evidence type="ECO:0000256" key="4">
    <source>
        <dbReference type="PROSITE-ProRule" id="PRU00175"/>
    </source>
</evidence>
<gene>
    <name evidence="7" type="ORF">PCOR1329_LOCUS68669</name>
</gene>
<evidence type="ECO:0000256" key="5">
    <source>
        <dbReference type="SAM" id="MobiDB-lite"/>
    </source>
</evidence>
<dbReference type="InterPro" id="IPR001841">
    <property type="entry name" value="Znf_RING"/>
</dbReference>
<dbReference type="InterPro" id="IPR013083">
    <property type="entry name" value="Znf_RING/FYVE/PHD"/>
</dbReference>
<dbReference type="Proteomes" id="UP001189429">
    <property type="component" value="Unassembled WGS sequence"/>
</dbReference>
<feature type="compositionally biased region" description="Low complexity" evidence="5">
    <location>
        <begin position="41"/>
        <end position="50"/>
    </location>
</feature>
<sequence>MSWTSESPLLPRGPSPEEEAAGASPAPAAQLGRERCPVRPAAPAGPAGGADAAGAALRQLTRESMHAEVRIALGENFVAGSTGVTGVCLCAGMSGVAVVAEGCLVVSVGKCARRHAELVAAVDARMRPGFARGTMHVVLTIVSTAWKVAWCFHSQGLVEEAGYHKSHGCADILFHFMSLYSYVLLAQVLGVQPVVRLVLSATVWAATRGILVTARGARPGTLEALEVVEFNAAAFADADDPADARPQRECPICLEEYSAESTICRTRCQHLMHRDCLGRWLQASHYCPLCRADVEEPGEAEYP</sequence>
<dbReference type="SMART" id="SM00184">
    <property type="entry name" value="RING"/>
    <property type="match status" value="1"/>
</dbReference>
<keyword evidence="1" id="KW-0479">Metal-binding</keyword>
<accession>A0ABN9WQ76</accession>
<name>A0ABN9WQ76_9DINO</name>
<dbReference type="PROSITE" id="PS50089">
    <property type="entry name" value="ZF_RING_2"/>
    <property type="match status" value="1"/>
</dbReference>
<keyword evidence="3" id="KW-0862">Zinc</keyword>
<dbReference type="PANTHER" id="PTHR45931:SF3">
    <property type="entry name" value="RING ZINC FINGER-CONTAINING PROTEIN"/>
    <property type="match status" value="1"/>
</dbReference>
<protein>
    <recommendedName>
        <fullName evidence="6">RING-type domain-containing protein</fullName>
    </recommendedName>
</protein>
<dbReference type="InterPro" id="IPR051834">
    <property type="entry name" value="RING_finger_E3_ligase"/>
</dbReference>
<dbReference type="PANTHER" id="PTHR45931">
    <property type="entry name" value="SI:CH211-59O9.10"/>
    <property type="match status" value="1"/>
</dbReference>
<organism evidence="7 8">
    <name type="scientific">Prorocentrum cordatum</name>
    <dbReference type="NCBI Taxonomy" id="2364126"/>
    <lineage>
        <taxon>Eukaryota</taxon>
        <taxon>Sar</taxon>
        <taxon>Alveolata</taxon>
        <taxon>Dinophyceae</taxon>
        <taxon>Prorocentrales</taxon>
        <taxon>Prorocentraceae</taxon>
        <taxon>Prorocentrum</taxon>
    </lineage>
</organism>
<proteinExistence type="predicted"/>
<keyword evidence="2 4" id="KW-0863">Zinc-finger</keyword>
<dbReference type="SUPFAM" id="SSF57850">
    <property type="entry name" value="RING/U-box"/>
    <property type="match status" value="1"/>
</dbReference>
<evidence type="ECO:0000313" key="8">
    <source>
        <dbReference type="Proteomes" id="UP001189429"/>
    </source>
</evidence>